<feature type="transmembrane region" description="Helical" evidence="1">
    <location>
        <begin position="86"/>
        <end position="105"/>
    </location>
</feature>
<organism evidence="2 4">
    <name type="scientific">Chitinophaga sancti</name>
    <dbReference type="NCBI Taxonomy" id="1004"/>
    <lineage>
        <taxon>Bacteria</taxon>
        <taxon>Pseudomonadati</taxon>
        <taxon>Bacteroidota</taxon>
        <taxon>Chitinophagia</taxon>
        <taxon>Chitinophagales</taxon>
        <taxon>Chitinophagaceae</taxon>
        <taxon>Chitinophaga</taxon>
    </lineage>
</organism>
<feature type="transmembrane region" description="Helical" evidence="1">
    <location>
        <begin position="154"/>
        <end position="178"/>
    </location>
</feature>
<keyword evidence="5" id="KW-1185">Reference proteome</keyword>
<feature type="transmembrane region" description="Helical" evidence="1">
    <location>
        <begin position="29"/>
        <end position="48"/>
    </location>
</feature>
<evidence type="ECO:0000313" key="5">
    <source>
        <dbReference type="Proteomes" id="UP001326715"/>
    </source>
</evidence>
<feature type="transmembrane region" description="Helical" evidence="1">
    <location>
        <begin position="296"/>
        <end position="319"/>
    </location>
</feature>
<sequence>MLIYVIIFLIIAASSFVEVVVKEESIKKMLFRFNMLVLILFASLRWTTGTDWYSYLEYFNDLDNYREFESGYVMLNEAFRFFSDNYTAFLIIDISLASAFIWYVLEKYSTYPNTSLLLFYSYYYLINYFGSNRRIIAIGLILMAGMLIVNRRFWLGSILILLAATFHVTSCLFFMVFLIPRKHLKTPLLISIYIACFLISNLGLLQFMITKVLGMIFADNPIVERAVTYTLNSENYQQSFLVNMLGIAKRSLLFFLFLFFRDRIKDEDKTGHFSYLFNIYFFSICFYILVNNQIDLLKVISIYFSIFELVLIPYFLLLFMKLKERILVNLFLVAYIGFQFYSAIFLNQYSNLYMPYYSIFSGQERSTSDYE</sequence>
<feature type="transmembrane region" description="Helical" evidence="1">
    <location>
        <begin position="6"/>
        <end position="22"/>
    </location>
</feature>
<proteinExistence type="predicted"/>
<dbReference type="InterPro" id="IPR049458">
    <property type="entry name" value="EpsG-like"/>
</dbReference>
<evidence type="ECO:0000313" key="2">
    <source>
        <dbReference type="EMBL" id="SFW72340.1"/>
    </source>
</evidence>
<feature type="transmembrane region" description="Helical" evidence="1">
    <location>
        <begin position="272"/>
        <end position="290"/>
    </location>
</feature>
<dbReference type="RefSeq" id="WP_072362909.1">
    <property type="nucleotide sequence ID" value="NZ_CP139972.1"/>
</dbReference>
<accession>A0A1K1RKH6</accession>
<feature type="transmembrane region" description="Helical" evidence="1">
    <location>
        <begin position="240"/>
        <end position="260"/>
    </location>
</feature>
<reference evidence="3 5" key="2">
    <citation type="submission" date="2023-11" db="EMBL/GenBank/DDBJ databases">
        <title>MicrobeMod: A computational toolkit for identifying prokaryotic methylation and restriction-modification with nanopore sequencing.</title>
        <authorList>
            <person name="Crits-Christoph A."/>
            <person name="Kang S.C."/>
            <person name="Lee H."/>
            <person name="Ostrov N."/>
        </authorList>
    </citation>
    <scope>NUCLEOTIDE SEQUENCE [LARGE SCALE GENOMIC DNA]</scope>
    <source>
        <strain evidence="3 5">ATCC 23090</strain>
    </source>
</reference>
<protein>
    <submittedName>
        <fullName evidence="2">EpsG family protein</fullName>
    </submittedName>
</protein>
<dbReference type="Proteomes" id="UP000183788">
    <property type="component" value="Unassembled WGS sequence"/>
</dbReference>
<dbReference type="EMBL" id="FPIZ01000012">
    <property type="protein sequence ID" value="SFW72340.1"/>
    <property type="molecule type" value="Genomic_DNA"/>
</dbReference>
<feature type="transmembrane region" description="Helical" evidence="1">
    <location>
        <begin position="190"/>
        <end position="209"/>
    </location>
</feature>
<evidence type="ECO:0000313" key="4">
    <source>
        <dbReference type="Proteomes" id="UP000183788"/>
    </source>
</evidence>
<keyword evidence="1" id="KW-0812">Transmembrane</keyword>
<dbReference type="EMBL" id="CP140154">
    <property type="protein sequence ID" value="WQG87117.1"/>
    <property type="molecule type" value="Genomic_DNA"/>
</dbReference>
<keyword evidence="1" id="KW-0472">Membrane</keyword>
<name>A0A1K1RKH6_9BACT</name>
<feature type="transmembrane region" description="Helical" evidence="1">
    <location>
        <begin position="326"/>
        <end position="346"/>
    </location>
</feature>
<dbReference type="OrthoDB" id="949885at2"/>
<dbReference type="Proteomes" id="UP001326715">
    <property type="component" value="Chromosome"/>
</dbReference>
<dbReference type="AlphaFoldDB" id="A0A1K1RKH6"/>
<reference evidence="2 4" key="1">
    <citation type="submission" date="2016-11" db="EMBL/GenBank/DDBJ databases">
        <authorList>
            <person name="Jaros S."/>
            <person name="Januszkiewicz K."/>
            <person name="Wedrychowicz H."/>
        </authorList>
    </citation>
    <scope>NUCLEOTIDE SEQUENCE [LARGE SCALE GENOMIC DNA]</scope>
    <source>
        <strain evidence="2 4">DSM 784</strain>
    </source>
</reference>
<keyword evidence="1" id="KW-1133">Transmembrane helix</keyword>
<dbReference type="STRING" id="1004.SAMN05661012_03916"/>
<dbReference type="Pfam" id="PF14897">
    <property type="entry name" value="EpsG"/>
    <property type="match status" value="1"/>
</dbReference>
<evidence type="ECO:0000313" key="3">
    <source>
        <dbReference type="EMBL" id="WQG87117.1"/>
    </source>
</evidence>
<evidence type="ECO:0000256" key="1">
    <source>
        <dbReference type="SAM" id="Phobius"/>
    </source>
</evidence>
<gene>
    <name evidence="2" type="ORF">SAMN05661012_03916</name>
    <name evidence="3" type="ORF">SR876_19545</name>
</gene>
<feature type="transmembrane region" description="Helical" evidence="1">
    <location>
        <begin position="125"/>
        <end position="148"/>
    </location>
</feature>